<dbReference type="Pfam" id="PF04932">
    <property type="entry name" value="Wzy_C"/>
    <property type="match status" value="1"/>
</dbReference>
<dbReference type="InterPro" id="IPR007016">
    <property type="entry name" value="O-antigen_ligase-rel_domated"/>
</dbReference>
<feature type="transmembrane region" description="Helical" evidence="5">
    <location>
        <begin position="400"/>
        <end position="417"/>
    </location>
</feature>
<dbReference type="InterPro" id="IPR051533">
    <property type="entry name" value="WaaL-like"/>
</dbReference>
<comment type="subcellular location">
    <subcellularLocation>
        <location evidence="1">Membrane</location>
        <topology evidence="1">Multi-pass membrane protein</topology>
    </subcellularLocation>
</comment>
<feature type="domain" description="O-antigen ligase-related" evidence="6">
    <location>
        <begin position="223"/>
        <end position="359"/>
    </location>
</feature>
<dbReference type="RefSeq" id="WP_265984891.1">
    <property type="nucleotide sequence ID" value="NZ_JAPHAV010000004.1"/>
</dbReference>
<evidence type="ECO:0000313" key="8">
    <source>
        <dbReference type="Proteomes" id="UP001301216"/>
    </source>
</evidence>
<feature type="transmembrane region" description="Helical" evidence="5">
    <location>
        <begin position="12"/>
        <end position="30"/>
    </location>
</feature>
<keyword evidence="7" id="KW-0436">Ligase</keyword>
<feature type="transmembrane region" description="Helical" evidence="5">
    <location>
        <begin position="301"/>
        <end position="323"/>
    </location>
</feature>
<sequence>MAIAGNISKNKILLQRNMLGFCLLLCMLVGGGTARYLSVDLTLQLLTVTITAYVLFSRENWNNAARLGLVMMLCVLALFILQVVPLPIGFLEWARPFDLLPLGISVESPIYVASLSVGSTRTVQALLFALTPLMFFTALVSLPQGKVFSVVPFFMIGLWANLIAAGLQYSFSGNNNLGDFLGYEVMVGMFANRNHFATLIFSSIPLIIFFGFMNNRVLAPSFSIVFILLILLAAGSRAGILIGLTVVIVSVISLLWSGRLGVVSSLVLLATIAIVSYGAYEQISSRALDPNLGRLEFAVTTWHAIIQNWILGTGFGTFDMVYPLYEDPLMVFSHYVNHAHNDYLEILLEGGIPAFTLFIIYIYLLIKKFIDVRKQPLARLVLLSIFVIFIHSTVDYPLRTMGVVMIFAFLNALFFSYGNRREAEVPSGIEQYSRN</sequence>
<feature type="transmembrane region" description="Helical" evidence="5">
    <location>
        <begin position="343"/>
        <end position="365"/>
    </location>
</feature>
<feature type="transmembrane region" description="Helical" evidence="5">
    <location>
        <begin position="36"/>
        <end position="56"/>
    </location>
</feature>
<organism evidence="7 8">
    <name type="scientific">Ochrobactrum chromiisoli</name>
    <dbReference type="NCBI Taxonomy" id="2993941"/>
    <lineage>
        <taxon>Bacteria</taxon>
        <taxon>Pseudomonadati</taxon>
        <taxon>Pseudomonadota</taxon>
        <taxon>Alphaproteobacteria</taxon>
        <taxon>Hyphomicrobiales</taxon>
        <taxon>Brucellaceae</taxon>
        <taxon>Brucella/Ochrobactrum group</taxon>
        <taxon>Ochrobactrum</taxon>
    </lineage>
</organism>
<keyword evidence="8" id="KW-1185">Reference proteome</keyword>
<feature type="transmembrane region" description="Helical" evidence="5">
    <location>
        <begin position="225"/>
        <end position="256"/>
    </location>
</feature>
<evidence type="ECO:0000256" key="2">
    <source>
        <dbReference type="ARBA" id="ARBA00022692"/>
    </source>
</evidence>
<dbReference type="PANTHER" id="PTHR37422">
    <property type="entry name" value="TEICHURONIC ACID BIOSYNTHESIS PROTEIN TUAE"/>
    <property type="match status" value="1"/>
</dbReference>
<name>A0ABT3QP49_9HYPH</name>
<feature type="transmembrane region" description="Helical" evidence="5">
    <location>
        <begin position="195"/>
        <end position="213"/>
    </location>
</feature>
<comment type="caution">
    <text evidence="7">The sequence shown here is derived from an EMBL/GenBank/DDBJ whole genome shotgun (WGS) entry which is preliminary data.</text>
</comment>
<accession>A0ABT3QP49</accession>
<dbReference type="PANTHER" id="PTHR37422:SF13">
    <property type="entry name" value="LIPOPOLYSACCHARIDE BIOSYNTHESIS PROTEIN PA4999-RELATED"/>
    <property type="match status" value="1"/>
</dbReference>
<feature type="transmembrane region" description="Helical" evidence="5">
    <location>
        <begin position="377"/>
        <end position="394"/>
    </location>
</feature>
<gene>
    <name evidence="7" type="ORF">OPR82_11385</name>
</gene>
<dbReference type="EMBL" id="JAPHAV010000004">
    <property type="protein sequence ID" value="MCX2697379.1"/>
    <property type="molecule type" value="Genomic_DNA"/>
</dbReference>
<feature type="transmembrane region" description="Helical" evidence="5">
    <location>
        <begin position="262"/>
        <end position="280"/>
    </location>
</feature>
<evidence type="ECO:0000256" key="1">
    <source>
        <dbReference type="ARBA" id="ARBA00004141"/>
    </source>
</evidence>
<proteinExistence type="predicted"/>
<keyword evidence="4 5" id="KW-0472">Membrane</keyword>
<feature type="transmembrane region" description="Helical" evidence="5">
    <location>
        <begin position="147"/>
        <end position="171"/>
    </location>
</feature>
<evidence type="ECO:0000259" key="6">
    <source>
        <dbReference type="Pfam" id="PF04932"/>
    </source>
</evidence>
<dbReference type="GO" id="GO:0016874">
    <property type="term" value="F:ligase activity"/>
    <property type="evidence" value="ECO:0007669"/>
    <property type="project" value="UniProtKB-KW"/>
</dbReference>
<protein>
    <submittedName>
        <fullName evidence="7">O-antigen ligase family protein</fullName>
    </submittedName>
</protein>
<reference evidence="7 8" key="1">
    <citation type="submission" date="2022-11" db="EMBL/GenBank/DDBJ databases">
        <title>Brucella sp. YY2X, whole genome shotgun sequencing project.</title>
        <authorList>
            <person name="Yang Y."/>
        </authorList>
    </citation>
    <scope>NUCLEOTIDE SEQUENCE [LARGE SCALE GENOMIC DNA]</scope>
    <source>
        <strain evidence="7 8">YY2X</strain>
    </source>
</reference>
<dbReference type="Proteomes" id="UP001301216">
    <property type="component" value="Unassembled WGS sequence"/>
</dbReference>
<evidence type="ECO:0000313" key="7">
    <source>
        <dbReference type="EMBL" id="MCX2697379.1"/>
    </source>
</evidence>
<feature type="transmembrane region" description="Helical" evidence="5">
    <location>
        <begin position="110"/>
        <end position="135"/>
    </location>
</feature>
<evidence type="ECO:0000256" key="4">
    <source>
        <dbReference type="ARBA" id="ARBA00023136"/>
    </source>
</evidence>
<feature type="transmembrane region" description="Helical" evidence="5">
    <location>
        <begin position="68"/>
        <end position="90"/>
    </location>
</feature>
<keyword evidence="2 5" id="KW-0812">Transmembrane</keyword>
<evidence type="ECO:0000256" key="3">
    <source>
        <dbReference type="ARBA" id="ARBA00022989"/>
    </source>
</evidence>
<evidence type="ECO:0000256" key="5">
    <source>
        <dbReference type="SAM" id="Phobius"/>
    </source>
</evidence>
<keyword evidence="3 5" id="KW-1133">Transmembrane helix</keyword>